<dbReference type="InterPro" id="IPR011249">
    <property type="entry name" value="Metalloenz_LuxS/M16"/>
</dbReference>
<organism evidence="4 5">
    <name type="scientific">Paralabilibaculum antarcticum</name>
    <dbReference type="NCBI Taxonomy" id="2912572"/>
    <lineage>
        <taxon>Bacteria</taxon>
        <taxon>Pseudomonadati</taxon>
        <taxon>Bacteroidota</taxon>
        <taxon>Bacteroidia</taxon>
        <taxon>Marinilabiliales</taxon>
        <taxon>Marinifilaceae</taxon>
        <taxon>Paralabilibaculum</taxon>
    </lineage>
</organism>
<feature type="chain" id="PRO_5045879750" evidence="2">
    <location>
        <begin position="20"/>
        <end position="484"/>
    </location>
</feature>
<dbReference type="RefSeq" id="WP_275108287.1">
    <property type="nucleotide sequence ID" value="NZ_JAKJSC010000001.1"/>
</dbReference>
<evidence type="ECO:0000313" key="5">
    <source>
        <dbReference type="Proteomes" id="UP001528920"/>
    </source>
</evidence>
<evidence type="ECO:0000259" key="3">
    <source>
        <dbReference type="Pfam" id="PF05193"/>
    </source>
</evidence>
<protein>
    <submittedName>
        <fullName evidence="4">Insulinase family protein</fullName>
    </submittedName>
</protein>
<dbReference type="PANTHER" id="PTHR11851">
    <property type="entry name" value="METALLOPROTEASE"/>
    <property type="match status" value="1"/>
</dbReference>
<feature type="signal peptide" evidence="2">
    <location>
        <begin position="1"/>
        <end position="19"/>
    </location>
</feature>
<dbReference type="Pfam" id="PF05193">
    <property type="entry name" value="Peptidase_M16_C"/>
    <property type="match status" value="1"/>
</dbReference>
<dbReference type="Proteomes" id="UP001528920">
    <property type="component" value="Unassembled WGS sequence"/>
</dbReference>
<dbReference type="SUPFAM" id="SSF63411">
    <property type="entry name" value="LuxS/MPP-like metallohydrolase"/>
    <property type="match status" value="2"/>
</dbReference>
<evidence type="ECO:0000313" key="4">
    <source>
        <dbReference type="EMBL" id="MDE5416949.1"/>
    </source>
</evidence>
<reference evidence="4 5" key="1">
    <citation type="submission" date="2022-01" db="EMBL/GenBank/DDBJ databases">
        <title>Labilibaculum sp. nov, a marine bacterium isolated from Antarctica.</title>
        <authorList>
            <person name="Dai W."/>
        </authorList>
    </citation>
    <scope>NUCLEOTIDE SEQUENCE [LARGE SCALE GENOMIC DNA]</scope>
    <source>
        <strain evidence="4 5">DW002</strain>
    </source>
</reference>
<dbReference type="Gene3D" id="3.30.830.10">
    <property type="entry name" value="Metalloenzyme, LuxS/M16 peptidase-like"/>
    <property type="match status" value="2"/>
</dbReference>
<keyword evidence="5" id="KW-1185">Reference proteome</keyword>
<sequence>MKIIYILLIALFHAGVLSAQVDRSHEPNPDKPKEINLGDLKSIELDNGLKVFLVPKAGYGKFAFSLTVSQPDIKKDSEPELRAILGKVYYQGHSQNYTESLTDSIIDFNGAKVGVTINGGFVIGLHDNLNELMDLYTDQLFNPSITNGDIRKLIDEAKKKQEAKKTQKINKREITGLRDFRMIVMDSLLNKGGRSQKIEQKENNYDLVTVKKLKEFQKERIAACNSTAILIGDFTPKSAERMLKKHFGKWQKGKEFVKEANKKITPSFLKSRKIFVIDKPQSVQASVSFNWSLGDAYSYSEDQENLEVMNQILGGYTGSYIYANLREDKGLCYSAFSSISPSAGGGSGFIKTDVRTEKAPLAVENIIYEMLRIRNQNVSDKNLRLAQNSLIGAYARSLGGIALQRFLSFAMVKDDYNLPDDYLKTYPFHIGEVSKEDVKAMAIKYVKPNNCLIFVEGNAKELHGKLEQYGPVEYYTKEGKEIKF</sequence>
<dbReference type="InterPro" id="IPR050361">
    <property type="entry name" value="MPP/UQCRC_Complex"/>
</dbReference>
<gene>
    <name evidence="4" type="ORF">L3049_02935</name>
</gene>
<dbReference type="PANTHER" id="PTHR11851:SF49">
    <property type="entry name" value="MITOCHONDRIAL-PROCESSING PEPTIDASE SUBUNIT ALPHA"/>
    <property type="match status" value="1"/>
</dbReference>
<comment type="similarity">
    <text evidence="1">Belongs to the peptidase M16 family.</text>
</comment>
<dbReference type="EMBL" id="JAKJSC010000001">
    <property type="protein sequence ID" value="MDE5416949.1"/>
    <property type="molecule type" value="Genomic_DNA"/>
</dbReference>
<dbReference type="InterPro" id="IPR007863">
    <property type="entry name" value="Peptidase_M16_C"/>
</dbReference>
<evidence type="ECO:0000256" key="2">
    <source>
        <dbReference type="SAM" id="SignalP"/>
    </source>
</evidence>
<name>A0ABT5VNE1_9BACT</name>
<keyword evidence="2" id="KW-0732">Signal</keyword>
<comment type="caution">
    <text evidence="4">The sequence shown here is derived from an EMBL/GenBank/DDBJ whole genome shotgun (WGS) entry which is preliminary data.</text>
</comment>
<evidence type="ECO:0000256" key="1">
    <source>
        <dbReference type="ARBA" id="ARBA00007261"/>
    </source>
</evidence>
<feature type="domain" description="Peptidase M16 C-terminal" evidence="3">
    <location>
        <begin position="208"/>
        <end position="390"/>
    </location>
</feature>
<accession>A0ABT5VNE1</accession>
<proteinExistence type="inferred from homology"/>